<comment type="function">
    <text evidence="5">Catalyzes the reduction of dihydromonapterin to tetrahydromonapterin. Also has lower activity with dihydrofolate.</text>
</comment>
<evidence type="ECO:0000256" key="8">
    <source>
        <dbReference type="ARBA" id="ARBA00039631"/>
    </source>
</evidence>
<dbReference type="Proteomes" id="UP000280792">
    <property type="component" value="Unassembled WGS sequence"/>
</dbReference>
<dbReference type="GO" id="GO:0004146">
    <property type="term" value="F:dihydrofolate reductase activity"/>
    <property type="evidence" value="ECO:0007669"/>
    <property type="project" value="UniProtKB-EC"/>
</dbReference>
<evidence type="ECO:0000256" key="2">
    <source>
        <dbReference type="ARBA" id="ARBA00022563"/>
    </source>
</evidence>
<keyword evidence="3" id="KW-0521">NADP</keyword>
<dbReference type="SUPFAM" id="SSF51735">
    <property type="entry name" value="NAD(P)-binding Rossmann-fold domains"/>
    <property type="match status" value="1"/>
</dbReference>
<sequence length="237" mass="26412">MSAPVLITGAAKRIGLFIARSLREQGVEVIGTYRRQQPALGELEAMGVQLYHCDFCESDHVHRLIDSLQRYHPALRGIIHNASDWIAEGQSELSPEQVMERMMRVHAYAPYQLNLALAPLLRNCPDSVADIIHITDFAVDKGSKHHIAYSASKAASENLSRSFARLLAPQVKVNSIAPSLILFNEGDSDDYREHTLAKALLPREPGEAEVLHAVTYLMESRYVTGRTLHLDGGRHLK</sequence>
<dbReference type="EC" id="1.5.1.50" evidence="7"/>
<evidence type="ECO:0000256" key="9">
    <source>
        <dbReference type="ARBA" id="ARBA00042299"/>
    </source>
</evidence>
<dbReference type="RefSeq" id="WP_125014201.1">
    <property type="nucleotide sequence ID" value="NZ_QWEZ01000001.1"/>
</dbReference>
<dbReference type="AlphaFoldDB" id="A0A3P3VM50"/>
<dbReference type="PANTHER" id="PTHR43639:SF6">
    <property type="entry name" value="DIHYDROMONAPTERIN REDUCTASE"/>
    <property type="match status" value="1"/>
</dbReference>
<evidence type="ECO:0000256" key="10">
    <source>
        <dbReference type="ARBA" id="ARBA00048873"/>
    </source>
</evidence>
<dbReference type="EMBL" id="QWEZ01000001">
    <property type="protein sequence ID" value="RRJ83842.1"/>
    <property type="molecule type" value="Genomic_DNA"/>
</dbReference>
<evidence type="ECO:0000313" key="12">
    <source>
        <dbReference type="EMBL" id="RRJ83842.1"/>
    </source>
</evidence>
<dbReference type="InterPro" id="IPR020904">
    <property type="entry name" value="Sc_DH/Rdtase_CS"/>
</dbReference>
<name>A0A3P3VM50_9GAMM</name>
<reference evidence="12 13" key="2">
    <citation type="submission" date="2018-12" db="EMBL/GenBank/DDBJ databases">
        <title>Simiduia agarivorans gen. nov., sp. nov., a marine, agarolytic bacterium isolated from shallow coastal water from Keelung, Taiwan.</title>
        <authorList>
            <person name="Shieh W.Y."/>
        </authorList>
    </citation>
    <scope>NUCLEOTIDE SEQUENCE [LARGE SCALE GENOMIC DNA]</scope>
    <source>
        <strain evidence="12 13">GTF-13</strain>
    </source>
</reference>
<dbReference type="InterPro" id="IPR036291">
    <property type="entry name" value="NAD(P)-bd_dom_sf"/>
</dbReference>
<comment type="similarity">
    <text evidence="6">Belongs to the short-chain dehydrogenases/reductases (SDR) family. FolM subfamily.</text>
</comment>
<dbReference type="InterPro" id="IPR002347">
    <property type="entry name" value="SDR_fam"/>
</dbReference>
<comment type="catalytic activity">
    <reaction evidence="10">
        <text>(6S)-5,6,7,8-tetrahydrofolate + NADP(+) = 7,8-dihydrofolate + NADPH + H(+)</text>
        <dbReference type="Rhea" id="RHEA:15009"/>
        <dbReference type="ChEBI" id="CHEBI:15378"/>
        <dbReference type="ChEBI" id="CHEBI:57451"/>
        <dbReference type="ChEBI" id="CHEBI:57453"/>
        <dbReference type="ChEBI" id="CHEBI:57783"/>
        <dbReference type="ChEBI" id="CHEBI:58349"/>
        <dbReference type="EC" id="1.5.1.3"/>
    </reaction>
</comment>
<evidence type="ECO:0000256" key="1">
    <source>
        <dbReference type="ARBA" id="ARBA00012856"/>
    </source>
</evidence>
<dbReference type="EC" id="1.5.1.3" evidence="1"/>
<proteinExistence type="inferred from homology"/>
<evidence type="ECO:0000256" key="4">
    <source>
        <dbReference type="ARBA" id="ARBA00023002"/>
    </source>
</evidence>
<evidence type="ECO:0000256" key="11">
    <source>
        <dbReference type="ARBA" id="ARBA00049376"/>
    </source>
</evidence>
<protein>
    <recommendedName>
        <fullName evidence="8">Dihydromonapterin reductase</fullName>
        <ecNumber evidence="1">1.5.1.3</ecNumber>
        <ecNumber evidence="7">1.5.1.50</ecNumber>
    </recommendedName>
    <alternativeName>
        <fullName evidence="9">Dihydrofolate reductase</fullName>
    </alternativeName>
</protein>
<dbReference type="Pfam" id="PF13561">
    <property type="entry name" value="adh_short_C2"/>
    <property type="match status" value="1"/>
</dbReference>
<dbReference type="NCBIfam" id="NF005066">
    <property type="entry name" value="PRK06483.1"/>
    <property type="match status" value="1"/>
</dbReference>
<organism evidence="12 13">
    <name type="scientific">Aestuariirhabdus litorea</name>
    <dbReference type="NCBI Taxonomy" id="2528527"/>
    <lineage>
        <taxon>Bacteria</taxon>
        <taxon>Pseudomonadati</taxon>
        <taxon>Pseudomonadota</taxon>
        <taxon>Gammaproteobacteria</taxon>
        <taxon>Oceanospirillales</taxon>
        <taxon>Aestuariirhabdaceae</taxon>
        <taxon>Aestuariirhabdus</taxon>
    </lineage>
</organism>
<dbReference type="PANTHER" id="PTHR43639">
    <property type="entry name" value="OXIDOREDUCTASE, SHORT-CHAIN DEHYDROGENASE/REDUCTASE FAMILY (AFU_ORTHOLOGUE AFUA_5G02870)"/>
    <property type="match status" value="1"/>
</dbReference>
<keyword evidence="13" id="KW-1185">Reference proteome</keyword>
<dbReference type="GO" id="GO:0006730">
    <property type="term" value="P:one-carbon metabolic process"/>
    <property type="evidence" value="ECO:0007669"/>
    <property type="project" value="UniProtKB-KW"/>
</dbReference>
<evidence type="ECO:0000256" key="3">
    <source>
        <dbReference type="ARBA" id="ARBA00022857"/>
    </source>
</evidence>
<dbReference type="PROSITE" id="PS00061">
    <property type="entry name" value="ADH_SHORT"/>
    <property type="match status" value="1"/>
</dbReference>
<evidence type="ECO:0000313" key="13">
    <source>
        <dbReference type="Proteomes" id="UP000280792"/>
    </source>
</evidence>
<comment type="caution">
    <text evidence="12">The sequence shown here is derived from an EMBL/GenBank/DDBJ whole genome shotgun (WGS) entry which is preliminary data.</text>
</comment>
<dbReference type="Gene3D" id="3.40.50.720">
    <property type="entry name" value="NAD(P)-binding Rossmann-like Domain"/>
    <property type="match status" value="1"/>
</dbReference>
<keyword evidence="4 12" id="KW-0560">Oxidoreductase</keyword>
<gene>
    <name evidence="12" type="ORF">D0544_01615</name>
</gene>
<dbReference type="PRINTS" id="PR00081">
    <property type="entry name" value="GDHRDH"/>
</dbReference>
<evidence type="ECO:0000256" key="7">
    <source>
        <dbReference type="ARBA" id="ARBA00039145"/>
    </source>
</evidence>
<evidence type="ECO:0000256" key="5">
    <source>
        <dbReference type="ARBA" id="ARBA00037508"/>
    </source>
</evidence>
<keyword evidence="2" id="KW-0554">One-carbon metabolism</keyword>
<comment type="catalytic activity">
    <reaction evidence="11">
        <text>7,8-dihydromonapterin + NADPH + H(+) = 5,6,7,8-tetrahydromonapterin + NADP(+)</text>
        <dbReference type="Rhea" id="RHEA:34847"/>
        <dbReference type="ChEBI" id="CHEBI:15378"/>
        <dbReference type="ChEBI" id="CHEBI:57783"/>
        <dbReference type="ChEBI" id="CHEBI:58349"/>
        <dbReference type="ChEBI" id="CHEBI:71175"/>
        <dbReference type="ChEBI" id="CHEBI:71177"/>
        <dbReference type="EC" id="1.5.1.50"/>
    </reaction>
</comment>
<accession>A0A3P3VM50</accession>
<evidence type="ECO:0000256" key="6">
    <source>
        <dbReference type="ARBA" id="ARBA00038212"/>
    </source>
</evidence>
<reference evidence="12 13" key="1">
    <citation type="submission" date="2018-08" db="EMBL/GenBank/DDBJ databases">
        <authorList>
            <person name="Khan S.A."/>
        </authorList>
    </citation>
    <scope>NUCLEOTIDE SEQUENCE [LARGE SCALE GENOMIC DNA]</scope>
    <source>
        <strain evidence="12 13">GTF-13</strain>
    </source>
</reference>